<dbReference type="InterPro" id="IPR012910">
    <property type="entry name" value="Plug_dom"/>
</dbReference>
<evidence type="ECO:0000259" key="18">
    <source>
        <dbReference type="Pfam" id="PF00593"/>
    </source>
</evidence>
<evidence type="ECO:0000256" key="15">
    <source>
        <dbReference type="RuleBase" id="RU003357"/>
    </source>
</evidence>
<evidence type="ECO:0000256" key="14">
    <source>
        <dbReference type="PROSITE-ProRule" id="PRU01360"/>
    </source>
</evidence>
<sequence>MSVSLRAALCLSSLLSAAMVPDALAQERQTLPEKASPLHEGAGQHRATPAQPATRPQAAKAQSAQGAHEGIHETIRVAGRRGGFLPAAASSATKTSTPLELTPQNITVITQERMSVLNARSLSEAVRYAAGVSDYGSKDDPRGYFGTIRGFTPDIYLDGTRAPDASTSQSFSIEPWGLEEMDVLRGASSALYGSGQLGGIINAVSKRPHPDQVNEIDFQTGSYGRVQGAVDVGGALNARKTLLWRFNGLIRKSDTYARNIKNNEIYVAPSLSWRPDEKTTLTLLTSFEQLDAGSTAQFLPAVGTVLPSRWGQIARNFLSSDADYDVYSKRQVAVGYNFVRHILPNWTITQNMRYAHLDVLYRFVTTSSLSADKQSINRTALNQQGNYNNVTLDTRSAVTFHTGGIHHEILTGVDFRSDFLANRRGQRAAPALNLYKPVYRAIIWPGYGTTTSTNETETDTGIYAQEQANWQRWYLILSGRGDFTQSMTVNNLNGGRTPQNNNAFTGRVGLVYQSSIGLNPYVSYATSFQPQVGTTFGGSAFVPTTGKQIEAGVKYKPVKPLRGVDNFMLTADFFNLVQDNVLTADPANSSFSVQTGRQRTRGFEFEGVGRLPYRIDFIASFTYQDPRVMRSTVAAQVGQRPVAIPSHMASLFLKRDVAFSALWQAGLGAGMRYTGNTAGSIPLTFSVPSQLVWDLQAHIDRGRTRVQFNGTNIANRKYVAMCTRDVACAWAPGRAVFVTLLQRW</sequence>
<dbReference type="NCBIfam" id="TIGR01783">
    <property type="entry name" value="TonB-siderophor"/>
    <property type="match status" value="1"/>
</dbReference>
<dbReference type="RefSeq" id="WP_235075547.1">
    <property type="nucleotide sequence ID" value="NZ_CBLX010000021.1"/>
</dbReference>
<dbReference type="eggNOG" id="COG4774">
    <property type="taxonomic scope" value="Bacteria"/>
</dbReference>
<evidence type="ECO:0000256" key="17">
    <source>
        <dbReference type="SAM" id="SignalP"/>
    </source>
</evidence>
<dbReference type="EMBL" id="CBLX010000021">
    <property type="protein sequence ID" value="CDG40613.1"/>
    <property type="molecule type" value="Genomic_DNA"/>
</dbReference>
<evidence type="ECO:0000256" key="10">
    <source>
        <dbReference type="ARBA" id="ARBA00023077"/>
    </source>
</evidence>
<keyword evidence="3 14" id="KW-0813">Transport</keyword>
<keyword evidence="12 20" id="KW-0675">Receptor</keyword>
<keyword evidence="13 14" id="KW-0998">Cell outer membrane</keyword>
<name>A0A060QIU5_9PROT</name>
<evidence type="ECO:0000256" key="1">
    <source>
        <dbReference type="ARBA" id="ARBA00004571"/>
    </source>
</evidence>
<dbReference type="GO" id="GO:0009279">
    <property type="term" value="C:cell outer membrane"/>
    <property type="evidence" value="ECO:0007669"/>
    <property type="project" value="UniProtKB-SubCell"/>
</dbReference>
<keyword evidence="6 14" id="KW-0812">Transmembrane</keyword>
<dbReference type="InterPro" id="IPR036942">
    <property type="entry name" value="Beta-barrel_TonB_sf"/>
</dbReference>
<evidence type="ECO:0000256" key="4">
    <source>
        <dbReference type="ARBA" id="ARBA00022452"/>
    </source>
</evidence>
<evidence type="ECO:0000256" key="13">
    <source>
        <dbReference type="ARBA" id="ARBA00023237"/>
    </source>
</evidence>
<comment type="similarity">
    <text evidence="2 14 15">Belongs to the TonB-dependent receptor family.</text>
</comment>
<dbReference type="PANTHER" id="PTHR32552:SF68">
    <property type="entry name" value="FERRICHROME OUTER MEMBRANE TRANSPORTER_PHAGE RECEPTOR"/>
    <property type="match status" value="1"/>
</dbReference>
<evidence type="ECO:0000256" key="9">
    <source>
        <dbReference type="ARBA" id="ARBA00023065"/>
    </source>
</evidence>
<dbReference type="CDD" id="cd01347">
    <property type="entry name" value="ligand_gated_channel"/>
    <property type="match status" value="1"/>
</dbReference>
<feature type="domain" description="TonB-dependent receptor plug" evidence="19">
    <location>
        <begin position="101"/>
        <end position="200"/>
    </location>
</feature>
<dbReference type="Gene3D" id="2.40.170.20">
    <property type="entry name" value="TonB-dependent receptor, beta-barrel domain"/>
    <property type="match status" value="1"/>
</dbReference>
<dbReference type="Pfam" id="PF07715">
    <property type="entry name" value="Plug"/>
    <property type="match status" value="1"/>
</dbReference>
<evidence type="ECO:0000313" key="20">
    <source>
        <dbReference type="EMBL" id="CDG40613.1"/>
    </source>
</evidence>
<dbReference type="PANTHER" id="PTHR32552">
    <property type="entry name" value="FERRICHROME IRON RECEPTOR-RELATED"/>
    <property type="match status" value="1"/>
</dbReference>
<dbReference type="GO" id="GO:0015891">
    <property type="term" value="P:siderophore transport"/>
    <property type="evidence" value="ECO:0007669"/>
    <property type="project" value="InterPro"/>
</dbReference>
<evidence type="ECO:0000256" key="3">
    <source>
        <dbReference type="ARBA" id="ARBA00022448"/>
    </source>
</evidence>
<feature type="region of interest" description="Disordered" evidence="16">
    <location>
        <begin position="36"/>
        <end position="69"/>
    </location>
</feature>
<keyword evidence="9" id="KW-0406">Ion transport</keyword>
<dbReference type="InterPro" id="IPR039426">
    <property type="entry name" value="TonB-dep_rcpt-like"/>
</dbReference>
<evidence type="ECO:0000256" key="8">
    <source>
        <dbReference type="ARBA" id="ARBA00023004"/>
    </source>
</evidence>
<reference evidence="20 21" key="2">
    <citation type="journal article" date="2014" name="PLoS ONE">
        <title>Evolution of mitochondria reconstructed from the energy metabolism of living bacteria.</title>
        <authorList>
            <person name="Degli Esposti M."/>
            <person name="Chouaia B."/>
            <person name="Comandatore F."/>
            <person name="Crotti E."/>
            <person name="Sassera D."/>
            <person name="Lievens P.M."/>
            <person name="Daffonchio D."/>
            <person name="Bandi C."/>
        </authorList>
    </citation>
    <scope>NUCLEOTIDE SEQUENCE [LARGE SCALE GENOMIC DNA]</scope>
    <source>
        <strain evidence="20 21">SF2.1</strain>
    </source>
</reference>
<organism evidence="20 21">
    <name type="scientific">Asaia bogorensis</name>
    <dbReference type="NCBI Taxonomy" id="91915"/>
    <lineage>
        <taxon>Bacteria</taxon>
        <taxon>Pseudomonadati</taxon>
        <taxon>Pseudomonadota</taxon>
        <taxon>Alphaproteobacteria</taxon>
        <taxon>Acetobacterales</taxon>
        <taxon>Acetobacteraceae</taxon>
        <taxon>Asaia</taxon>
    </lineage>
</organism>
<protein>
    <submittedName>
        <fullName evidence="20">Ferrichrome-iron receptor</fullName>
    </submittedName>
</protein>
<evidence type="ECO:0000256" key="6">
    <source>
        <dbReference type="ARBA" id="ARBA00022692"/>
    </source>
</evidence>
<evidence type="ECO:0000256" key="7">
    <source>
        <dbReference type="ARBA" id="ARBA00022729"/>
    </source>
</evidence>
<comment type="caution">
    <text evidence="20">The sequence shown here is derived from an EMBL/GenBank/DDBJ whole genome shotgun (WGS) entry which is preliminary data.</text>
</comment>
<dbReference type="Gene3D" id="2.170.130.10">
    <property type="entry name" value="TonB-dependent receptor, plug domain"/>
    <property type="match status" value="1"/>
</dbReference>
<comment type="subcellular location">
    <subcellularLocation>
        <location evidence="1 14">Cell outer membrane</location>
        <topology evidence="1 14">Multi-pass membrane protein</topology>
    </subcellularLocation>
</comment>
<accession>A0A060QIU5</accession>
<dbReference type="GO" id="GO:0015344">
    <property type="term" value="F:siderophore uptake transmembrane transporter activity"/>
    <property type="evidence" value="ECO:0007669"/>
    <property type="project" value="TreeGrafter"/>
</dbReference>
<evidence type="ECO:0000256" key="2">
    <source>
        <dbReference type="ARBA" id="ARBA00009810"/>
    </source>
</evidence>
<feature type="chain" id="PRO_5001589262" evidence="17">
    <location>
        <begin position="26"/>
        <end position="744"/>
    </location>
</feature>
<dbReference type="SUPFAM" id="SSF56935">
    <property type="entry name" value="Porins"/>
    <property type="match status" value="1"/>
</dbReference>
<dbReference type="InterPro" id="IPR037066">
    <property type="entry name" value="Plug_dom_sf"/>
</dbReference>
<dbReference type="Proteomes" id="UP000027583">
    <property type="component" value="Unassembled WGS sequence"/>
</dbReference>
<dbReference type="PROSITE" id="PS52016">
    <property type="entry name" value="TONB_DEPENDENT_REC_3"/>
    <property type="match status" value="1"/>
</dbReference>
<feature type="signal peptide" evidence="17">
    <location>
        <begin position="1"/>
        <end position="25"/>
    </location>
</feature>
<dbReference type="GO" id="GO:0038023">
    <property type="term" value="F:signaling receptor activity"/>
    <property type="evidence" value="ECO:0007669"/>
    <property type="project" value="InterPro"/>
</dbReference>
<reference evidence="20 21" key="1">
    <citation type="journal article" date="2014" name="Genome Biol. Evol.">
        <title>Acetic acid bacteria genomes reveal functional traits for adaptation to life in insect guts.</title>
        <authorList>
            <person name="Chouaia B."/>
            <person name="Gaiarsa S."/>
            <person name="Crotti E."/>
            <person name="Comandatore F."/>
            <person name="Degli Esposti M."/>
            <person name="Ricci I."/>
            <person name="Alma A."/>
            <person name="Favia G."/>
            <person name="Bandi C."/>
            <person name="Daffonchio D."/>
        </authorList>
    </citation>
    <scope>NUCLEOTIDE SEQUENCE [LARGE SCALE GENOMIC DNA]</scope>
    <source>
        <strain evidence="20 21">SF2.1</strain>
    </source>
</reference>
<evidence type="ECO:0000313" key="21">
    <source>
        <dbReference type="Proteomes" id="UP000027583"/>
    </source>
</evidence>
<dbReference type="Pfam" id="PF00593">
    <property type="entry name" value="TonB_dep_Rec_b-barrel"/>
    <property type="match status" value="1"/>
</dbReference>
<feature type="domain" description="TonB-dependent receptor-like beta-barrel" evidence="18">
    <location>
        <begin position="273"/>
        <end position="713"/>
    </location>
</feature>
<keyword evidence="11 14" id="KW-0472">Membrane</keyword>
<evidence type="ECO:0000256" key="11">
    <source>
        <dbReference type="ARBA" id="ARBA00023136"/>
    </source>
</evidence>
<dbReference type="InterPro" id="IPR000531">
    <property type="entry name" value="Beta-barrel_TonB"/>
</dbReference>
<evidence type="ECO:0000259" key="19">
    <source>
        <dbReference type="Pfam" id="PF07715"/>
    </source>
</evidence>
<dbReference type="InterPro" id="IPR010105">
    <property type="entry name" value="TonB_sidphr_rcpt"/>
</dbReference>
<evidence type="ECO:0000256" key="12">
    <source>
        <dbReference type="ARBA" id="ARBA00023170"/>
    </source>
</evidence>
<evidence type="ECO:0000256" key="5">
    <source>
        <dbReference type="ARBA" id="ARBA00022496"/>
    </source>
</evidence>
<keyword evidence="4 14" id="KW-1134">Transmembrane beta strand</keyword>
<keyword evidence="7 17" id="KW-0732">Signal</keyword>
<keyword evidence="5" id="KW-0410">Iron transport</keyword>
<keyword evidence="8" id="KW-0408">Iron</keyword>
<proteinExistence type="inferred from homology"/>
<evidence type="ECO:0000256" key="16">
    <source>
        <dbReference type="SAM" id="MobiDB-lite"/>
    </source>
</evidence>
<dbReference type="AlphaFoldDB" id="A0A060QIU5"/>
<gene>
    <name evidence="20" type="ORF">ASAP_2568</name>
</gene>
<keyword evidence="10 15" id="KW-0798">TonB box</keyword>
<feature type="compositionally biased region" description="Low complexity" evidence="16">
    <location>
        <begin position="46"/>
        <end position="62"/>
    </location>
</feature>